<proteinExistence type="predicted"/>
<gene>
    <name evidence="1" type="ORF">CEURO_LOCUS17262</name>
</gene>
<organism evidence="1 2">
    <name type="scientific">Cuscuta europaea</name>
    <name type="common">European dodder</name>
    <dbReference type="NCBI Taxonomy" id="41803"/>
    <lineage>
        <taxon>Eukaryota</taxon>
        <taxon>Viridiplantae</taxon>
        <taxon>Streptophyta</taxon>
        <taxon>Embryophyta</taxon>
        <taxon>Tracheophyta</taxon>
        <taxon>Spermatophyta</taxon>
        <taxon>Magnoliopsida</taxon>
        <taxon>eudicotyledons</taxon>
        <taxon>Gunneridae</taxon>
        <taxon>Pentapetalae</taxon>
        <taxon>asterids</taxon>
        <taxon>lamiids</taxon>
        <taxon>Solanales</taxon>
        <taxon>Convolvulaceae</taxon>
        <taxon>Cuscuteae</taxon>
        <taxon>Cuscuta</taxon>
        <taxon>Cuscuta subgen. Cuscuta</taxon>
    </lineage>
</organism>
<protein>
    <submittedName>
        <fullName evidence="1">Uncharacterized protein</fullName>
    </submittedName>
</protein>
<evidence type="ECO:0000313" key="2">
    <source>
        <dbReference type="Proteomes" id="UP001152484"/>
    </source>
</evidence>
<accession>A0A9P0ZNB9</accession>
<reference evidence="1" key="1">
    <citation type="submission" date="2022-07" db="EMBL/GenBank/DDBJ databases">
        <authorList>
            <person name="Macas J."/>
            <person name="Novak P."/>
            <person name="Neumann P."/>
        </authorList>
    </citation>
    <scope>NUCLEOTIDE SEQUENCE</scope>
</reference>
<evidence type="ECO:0000313" key="1">
    <source>
        <dbReference type="EMBL" id="CAH9106230.1"/>
    </source>
</evidence>
<name>A0A9P0ZNB9_CUSEU</name>
<dbReference type="EMBL" id="CAMAPE010000048">
    <property type="protein sequence ID" value="CAH9106230.1"/>
    <property type="molecule type" value="Genomic_DNA"/>
</dbReference>
<dbReference type="Proteomes" id="UP001152484">
    <property type="component" value="Unassembled WGS sequence"/>
</dbReference>
<comment type="caution">
    <text evidence="1">The sequence shown here is derived from an EMBL/GenBank/DDBJ whole genome shotgun (WGS) entry which is preliminary data.</text>
</comment>
<keyword evidence="2" id="KW-1185">Reference proteome</keyword>
<dbReference type="AlphaFoldDB" id="A0A9P0ZNB9"/>
<sequence>MFFWTPATFQSPLQCRVLCSIWTPTTSIAATIWTLTHIWFRRKHWNCFPSSLGESISRKPYIISIDFPMADRAPYKAVLKNVNTQQDDKAVLLLRVVRRWNVRNKGNSLEPYMIEMVLIEEVIF</sequence>